<dbReference type="GO" id="GO:0008233">
    <property type="term" value="F:peptidase activity"/>
    <property type="evidence" value="ECO:0007669"/>
    <property type="project" value="UniProtKB-KW"/>
</dbReference>
<keyword evidence="6" id="KW-1185">Reference proteome</keyword>
<dbReference type="PANTHER" id="PTHR30217">
    <property type="entry name" value="PEPTIDASE U32 FAMILY"/>
    <property type="match status" value="1"/>
</dbReference>
<evidence type="ECO:0000256" key="1">
    <source>
        <dbReference type="ARBA" id="ARBA00022670"/>
    </source>
</evidence>
<dbReference type="InterPro" id="IPR001539">
    <property type="entry name" value="Peptidase_U32"/>
</dbReference>
<name>A0A444IU32_9BACT</name>
<keyword evidence="2" id="KW-0378">Hydrolase</keyword>
<proteinExistence type="inferred from homology"/>
<feature type="domain" description="Peptidase family U32 C-terminal" evidence="4">
    <location>
        <begin position="193"/>
        <end position="259"/>
    </location>
</feature>
<organism evidence="5 6">
    <name type="scientific">Candidatus Electrothrix aarhusensis</name>
    <dbReference type="NCBI Taxonomy" id="1859131"/>
    <lineage>
        <taxon>Bacteria</taxon>
        <taxon>Pseudomonadati</taxon>
        <taxon>Thermodesulfobacteriota</taxon>
        <taxon>Desulfobulbia</taxon>
        <taxon>Desulfobulbales</taxon>
        <taxon>Desulfobulbaceae</taxon>
        <taxon>Candidatus Electrothrix</taxon>
    </lineage>
</organism>
<protein>
    <submittedName>
        <fullName evidence="5">Peptidase family U32 C-terminal domain-containing protein</fullName>
    </submittedName>
</protein>
<sequence length="280" mass="31526">MRRINLARELGLEEIREIRQGTDTELEVFVHGALCISYSGRCMLSNYLTGRDANQGSCAHPCRYSYALVEEKRPGVYFPVKEDERGTYIFNSRDLCLLGRLPELVAVGVDTIKIEGRMKSMGYVGATVRIYRAALDFIQEKIDRGVEITQITLPDPFRNEMNKIGTRGQTENFFHESPSSDAMLYDTIRINQRYSPVGIVRASTPLLIEARNVLTRGDSIEYLGRELKPITCTVVTMTTVDGEPKERANPGNRIILTTSPALEAPEINAVLRKRLDPKIP</sequence>
<dbReference type="InterPro" id="IPR051454">
    <property type="entry name" value="RNA/ubiquinone_mod_enzymes"/>
</dbReference>
<reference evidence="5 6" key="1">
    <citation type="submission" date="2017-01" db="EMBL/GenBank/DDBJ databases">
        <title>The cable genome- insights into the physiology and evolution of filamentous bacteria capable of sulfide oxidation via long distance electron transfer.</title>
        <authorList>
            <person name="Schreiber L."/>
            <person name="Bjerg J.T."/>
            <person name="Boggild A."/>
            <person name="Van De Vossenberg J."/>
            <person name="Meysman F."/>
            <person name="Nielsen L.P."/>
            <person name="Schramm A."/>
            <person name="Kjeldsen K.U."/>
        </authorList>
    </citation>
    <scope>NUCLEOTIDE SEQUENCE [LARGE SCALE GENOMIC DNA]</scope>
    <source>
        <strain evidence="5">MCF</strain>
    </source>
</reference>
<dbReference type="Proteomes" id="UP000287853">
    <property type="component" value="Unassembled WGS sequence"/>
</dbReference>
<dbReference type="AlphaFoldDB" id="A0A444IU32"/>
<dbReference type="EMBL" id="MTKO01000097">
    <property type="protein sequence ID" value="RWX44336.1"/>
    <property type="molecule type" value="Genomic_DNA"/>
</dbReference>
<dbReference type="PROSITE" id="PS01276">
    <property type="entry name" value="PEPTIDASE_U32"/>
    <property type="match status" value="1"/>
</dbReference>
<comment type="similarity">
    <text evidence="3">Belongs to the peptidase U32 family.</text>
</comment>
<comment type="caution">
    <text evidence="5">The sequence shown here is derived from an EMBL/GenBank/DDBJ whole genome shotgun (WGS) entry which is preliminary data.</text>
</comment>
<dbReference type="InterPro" id="IPR032525">
    <property type="entry name" value="Peptidase_U32_C"/>
</dbReference>
<evidence type="ECO:0000313" key="6">
    <source>
        <dbReference type="Proteomes" id="UP000287853"/>
    </source>
</evidence>
<dbReference type="Pfam" id="PF01136">
    <property type="entry name" value="Peptidase_U32"/>
    <property type="match status" value="1"/>
</dbReference>
<gene>
    <name evidence="5" type="ORF">H206_01855</name>
</gene>
<dbReference type="Pfam" id="PF16325">
    <property type="entry name" value="Peptidase_U32_C"/>
    <property type="match status" value="1"/>
</dbReference>
<evidence type="ECO:0000256" key="2">
    <source>
        <dbReference type="ARBA" id="ARBA00022801"/>
    </source>
</evidence>
<dbReference type="PANTHER" id="PTHR30217:SF6">
    <property type="entry name" value="TRNA HYDROXYLATION PROTEIN P"/>
    <property type="match status" value="1"/>
</dbReference>
<evidence type="ECO:0000259" key="4">
    <source>
        <dbReference type="Pfam" id="PF16325"/>
    </source>
</evidence>
<keyword evidence="1" id="KW-0645">Protease</keyword>
<dbReference type="GO" id="GO:0006508">
    <property type="term" value="P:proteolysis"/>
    <property type="evidence" value="ECO:0007669"/>
    <property type="project" value="UniProtKB-KW"/>
</dbReference>
<dbReference type="Gene3D" id="2.40.30.10">
    <property type="entry name" value="Translation factors"/>
    <property type="match status" value="1"/>
</dbReference>
<accession>A0A444IU32</accession>
<evidence type="ECO:0000256" key="3">
    <source>
        <dbReference type="ARBA" id="ARBA00038374"/>
    </source>
</evidence>
<evidence type="ECO:0000313" key="5">
    <source>
        <dbReference type="EMBL" id="RWX44336.1"/>
    </source>
</evidence>